<evidence type="ECO:0000313" key="13">
    <source>
        <dbReference type="Proteomes" id="UP000076078"/>
    </source>
</evidence>
<dbReference type="STRING" id="361077.A0A151ZGR2"/>
<dbReference type="Pfam" id="PF00265">
    <property type="entry name" value="TK"/>
    <property type="match status" value="1"/>
</dbReference>
<evidence type="ECO:0000256" key="10">
    <source>
        <dbReference type="RuleBase" id="RU000544"/>
    </source>
</evidence>
<dbReference type="AlphaFoldDB" id="A0A151ZGR2"/>
<dbReference type="InterPro" id="IPR001267">
    <property type="entry name" value="Thymidine_kinase"/>
</dbReference>
<gene>
    <name evidence="12" type="ORF">DLAC_05734</name>
</gene>
<dbReference type="PROSITE" id="PS00603">
    <property type="entry name" value="TK_CELLULAR_TYPE"/>
    <property type="match status" value="1"/>
</dbReference>
<protein>
    <recommendedName>
        <fullName evidence="2 10">Thymidine kinase</fullName>
        <ecNumber evidence="2 10">2.7.1.21</ecNumber>
    </recommendedName>
</protein>
<keyword evidence="5" id="KW-0479">Metal-binding</keyword>
<name>A0A151ZGR2_TIELA</name>
<reference evidence="12 13" key="1">
    <citation type="submission" date="2015-12" db="EMBL/GenBank/DDBJ databases">
        <title>Dictyostelia acquired genes for synthesis and detection of signals that induce cell-type specialization by lateral gene transfer from prokaryotes.</title>
        <authorList>
            <person name="Gloeckner G."/>
            <person name="Schaap P."/>
        </authorList>
    </citation>
    <scope>NUCLEOTIDE SEQUENCE [LARGE SCALE GENOMIC DNA]</scope>
    <source>
        <strain evidence="12 13">TK</strain>
    </source>
</reference>
<dbReference type="InParanoid" id="A0A151ZGR2"/>
<evidence type="ECO:0000256" key="6">
    <source>
        <dbReference type="ARBA" id="ARBA00022741"/>
    </source>
</evidence>
<dbReference type="SUPFAM" id="SSF57716">
    <property type="entry name" value="Glucocorticoid receptor-like (DNA-binding domain)"/>
    <property type="match status" value="1"/>
</dbReference>
<dbReference type="Gene3D" id="3.40.50.300">
    <property type="entry name" value="P-loop containing nucleotide triphosphate hydrolases"/>
    <property type="match status" value="1"/>
</dbReference>
<keyword evidence="6 10" id="KW-0547">Nucleotide-binding</keyword>
<evidence type="ECO:0000256" key="9">
    <source>
        <dbReference type="ARBA" id="ARBA00022840"/>
    </source>
</evidence>
<keyword evidence="7 10" id="KW-0418">Kinase</keyword>
<organism evidence="12 13">
    <name type="scientific">Tieghemostelium lacteum</name>
    <name type="common">Slime mold</name>
    <name type="synonym">Dictyostelium lacteum</name>
    <dbReference type="NCBI Taxonomy" id="361077"/>
    <lineage>
        <taxon>Eukaryota</taxon>
        <taxon>Amoebozoa</taxon>
        <taxon>Evosea</taxon>
        <taxon>Eumycetozoa</taxon>
        <taxon>Dictyostelia</taxon>
        <taxon>Dictyosteliales</taxon>
        <taxon>Raperosteliaceae</taxon>
        <taxon>Tieghemostelium</taxon>
    </lineage>
</organism>
<evidence type="ECO:0000256" key="1">
    <source>
        <dbReference type="ARBA" id="ARBA00007587"/>
    </source>
</evidence>
<evidence type="ECO:0000256" key="11">
    <source>
        <dbReference type="RuleBase" id="RU004165"/>
    </source>
</evidence>
<evidence type="ECO:0000256" key="8">
    <source>
        <dbReference type="ARBA" id="ARBA00022833"/>
    </source>
</evidence>
<dbReference type="PANTHER" id="PTHR11441">
    <property type="entry name" value="THYMIDINE KINASE"/>
    <property type="match status" value="1"/>
</dbReference>
<keyword evidence="8" id="KW-0862">Zinc</keyword>
<dbReference type="FunCoup" id="A0A151ZGR2">
    <property type="interactions" value="40"/>
</dbReference>
<evidence type="ECO:0000313" key="12">
    <source>
        <dbReference type="EMBL" id="KYQ93107.1"/>
    </source>
</evidence>
<dbReference type="Proteomes" id="UP000076078">
    <property type="component" value="Unassembled WGS sequence"/>
</dbReference>
<dbReference type="FunFam" id="3.30.60.20:FF:000028">
    <property type="entry name" value="Thymidine kinase"/>
    <property type="match status" value="1"/>
</dbReference>
<dbReference type="EMBL" id="LODT01000028">
    <property type="protein sequence ID" value="KYQ93107.1"/>
    <property type="molecule type" value="Genomic_DNA"/>
</dbReference>
<dbReference type="EC" id="2.7.1.21" evidence="2 10"/>
<dbReference type="GO" id="GO:0046104">
    <property type="term" value="P:thymidine metabolic process"/>
    <property type="evidence" value="ECO:0007669"/>
    <property type="project" value="TreeGrafter"/>
</dbReference>
<keyword evidence="9 10" id="KW-0067">ATP-binding</keyword>
<dbReference type="GO" id="GO:0046872">
    <property type="term" value="F:metal ion binding"/>
    <property type="evidence" value="ECO:0007669"/>
    <property type="project" value="UniProtKB-KW"/>
</dbReference>
<dbReference type="GO" id="GO:0071897">
    <property type="term" value="P:DNA biosynthetic process"/>
    <property type="evidence" value="ECO:0007669"/>
    <property type="project" value="UniProtKB-KW"/>
</dbReference>
<accession>A0A151ZGR2</accession>
<dbReference type="OrthoDB" id="439028at2759"/>
<evidence type="ECO:0000256" key="7">
    <source>
        <dbReference type="ARBA" id="ARBA00022777"/>
    </source>
</evidence>
<comment type="catalytic activity">
    <reaction evidence="10">
        <text>thymidine + ATP = dTMP + ADP + H(+)</text>
        <dbReference type="Rhea" id="RHEA:19129"/>
        <dbReference type="ChEBI" id="CHEBI:15378"/>
        <dbReference type="ChEBI" id="CHEBI:17748"/>
        <dbReference type="ChEBI" id="CHEBI:30616"/>
        <dbReference type="ChEBI" id="CHEBI:63528"/>
        <dbReference type="ChEBI" id="CHEBI:456216"/>
        <dbReference type="EC" id="2.7.1.21"/>
    </reaction>
</comment>
<comment type="similarity">
    <text evidence="1 11">Belongs to the thymidine kinase family.</text>
</comment>
<sequence length="117" mass="12918">MPCTVLEEAKKQAEEHDVIGIDEGQFFPDVVDFSEDLANKGKIVIIAALDGTFQRKPFPTILNLIGKAEDITKLTAVCMVCFNDAAFSKRTVSDESVELIGGTDKYISVCRSCYHKK</sequence>
<dbReference type="GO" id="GO:0004797">
    <property type="term" value="F:thymidine kinase activity"/>
    <property type="evidence" value="ECO:0007669"/>
    <property type="project" value="UniProtKB-EC"/>
</dbReference>
<proteinExistence type="inferred from homology"/>
<evidence type="ECO:0000256" key="2">
    <source>
        <dbReference type="ARBA" id="ARBA00012118"/>
    </source>
</evidence>
<dbReference type="InterPro" id="IPR027417">
    <property type="entry name" value="P-loop_NTPase"/>
</dbReference>
<keyword evidence="3 10" id="KW-0237">DNA synthesis</keyword>
<keyword evidence="4 10" id="KW-0808">Transferase</keyword>
<keyword evidence="13" id="KW-1185">Reference proteome</keyword>
<evidence type="ECO:0000256" key="5">
    <source>
        <dbReference type="ARBA" id="ARBA00022723"/>
    </source>
</evidence>
<evidence type="ECO:0000256" key="4">
    <source>
        <dbReference type="ARBA" id="ARBA00022679"/>
    </source>
</evidence>
<dbReference type="Gene3D" id="3.30.60.20">
    <property type="match status" value="1"/>
</dbReference>
<dbReference type="GO" id="GO:0005524">
    <property type="term" value="F:ATP binding"/>
    <property type="evidence" value="ECO:0007669"/>
    <property type="project" value="UniProtKB-KW"/>
</dbReference>
<comment type="caution">
    <text evidence="12">The sequence shown here is derived from an EMBL/GenBank/DDBJ whole genome shotgun (WGS) entry which is preliminary data.</text>
</comment>
<dbReference type="InterPro" id="IPR020633">
    <property type="entry name" value="Thymidine_kinase_CS"/>
</dbReference>
<dbReference type="PANTHER" id="PTHR11441:SF0">
    <property type="entry name" value="THYMIDINE KINASE, CYTOSOLIC"/>
    <property type="match status" value="1"/>
</dbReference>
<evidence type="ECO:0000256" key="3">
    <source>
        <dbReference type="ARBA" id="ARBA00022634"/>
    </source>
</evidence>
<dbReference type="SUPFAM" id="SSF52540">
    <property type="entry name" value="P-loop containing nucleoside triphosphate hydrolases"/>
    <property type="match status" value="1"/>
</dbReference>